<dbReference type="InterPro" id="IPR050360">
    <property type="entry name" value="MFS_Sugar_Transporters"/>
</dbReference>
<evidence type="ECO:0000256" key="4">
    <source>
        <dbReference type="ARBA" id="ARBA00022692"/>
    </source>
</evidence>
<evidence type="ECO:0000313" key="9">
    <source>
        <dbReference type="EMBL" id="PMD34961.1"/>
    </source>
</evidence>
<dbReference type="PROSITE" id="PS00217">
    <property type="entry name" value="SUGAR_TRANSPORT_2"/>
    <property type="match status" value="1"/>
</dbReference>
<dbReference type="GO" id="GO:0016020">
    <property type="term" value="C:membrane"/>
    <property type="evidence" value="ECO:0007669"/>
    <property type="project" value="UniProtKB-SubCell"/>
</dbReference>
<dbReference type="OrthoDB" id="4540492at2759"/>
<keyword evidence="5 7" id="KW-1133">Transmembrane helix</keyword>
<dbReference type="PROSITE" id="PS50850">
    <property type="entry name" value="MFS"/>
    <property type="match status" value="1"/>
</dbReference>
<feature type="transmembrane region" description="Helical" evidence="7">
    <location>
        <begin position="93"/>
        <end position="111"/>
    </location>
</feature>
<protein>
    <submittedName>
        <fullName evidence="9">Hexose transporter</fullName>
    </submittedName>
</protein>
<dbReference type="InterPro" id="IPR020846">
    <property type="entry name" value="MFS_dom"/>
</dbReference>
<dbReference type="InterPro" id="IPR036259">
    <property type="entry name" value="MFS_trans_sf"/>
</dbReference>
<dbReference type="InterPro" id="IPR005828">
    <property type="entry name" value="MFS_sugar_transport-like"/>
</dbReference>
<dbReference type="InterPro" id="IPR005829">
    <property type="entry name" value="Sugar_transporter_CS"/>
</dbReference>
<feature type="transmembrane region" description="Helical" evidence="7">
    <location>
        <begin position="187"/>
        <end position="206"/>
    </location>
</feature>
<evidence type="ECO:0000256" key="6">
    <source>
        <dbReference type="ARBA" id="ARBA00023136"/>
    </source>
</evidence>
<evidence type="ECO:0000256" key="2">
    <source>
        <dbReference type="ARBA" id="ARBA00010992"/>
    </source>
</evidence>
<organism evidence="9 10">
    <name type="scientific">Hyaloscypha variabilis (strain UAMH 11265 / GT02V1 / F)</name>
    <name type="common">Meliniomyces variabilis</name>
    <dbReference type="NCBI Taxonomy" id="1149755"/>
    <lineage>
        <taxon>Eukaryota</taxon>
        <taxon>Fungi</taxon>
        <taxon>Dikarya</taxon>
        <taxon>Ascomycota</taxon>
        <taxon>Pezizomycotina</taxon>
        <taxon>Leotiomycetes</taxon>
        <taxon>Helotiales</taxon>
        <taxon>Hyaloscyphaceae</taxon>
        <taxon>Hyaloscypha</taxon>
        <taxon>Hyaloscypha variabilis</taxon>
    </lineage>
</organism>
<dbReference type="PANTHER" id="PTHR48022">
    <property type="entry name" value="PLASTIDIC GLUCOSE TRANSPORTER 4"/>
    <property type="match status" value="1"/>
</dbReference>
<feature type="domain" description="Major facilitator superfamily (MFS) profile" evidence="8">
    <location>
        <begin position="25"/>
        <end position="463"/>
    </location>
</feature>
<keyword evidence="4 7" id="KW-0812">Transmembrane</keyword>
<comment type="similarity">
    <text evidence="2">Belongs to the major facilitator superfamily. Sugar transporter (TC 2.A.1.1) family.</text>
</comment>
<dbReference type="Pfam" id="PF00083">
    <property type="entry name" value="Sugar_tr"/>
    <property type="match status" value="1"/>
</dbReference>
<reference evidence="9 10" key="1">
    <citation type="submission" date="2016-04" db="EMBL/GenBank/DDBJ databases">
        <title>A degradative enzymes factory behind the ericoid mycorrhizal symbiosis.</title>
        <authorList>
            <consortium name="DOE Joint Genome Institute"/>
            <person name="Martino E."/>
            <person name="Morin E."/>
            <person name="Grelet G."/>
            <person name="Kuo A."/>
            <person name="Kohler A."/>
            <person name="Daghino S."/>
            <person name="Barry K."/>
            <person name="Choi C."/>
            <person name="Cichocki N."/>
            <person name="Clum A."/>
            <person name="Copeland A."/>
            <person name="Hainaut M."/>
            <person name="Haridas S."/>
            <person name="Labutti K."/>
            <person name="Lindquist E."/>
            <person name="Lipzen A."/>
            <person name="Khouja H.-R."/>
            <person name="Murat C."/>
            <person name="Ohm R."/>
            <person name="Olson A."/>
            <person name="Spatafora J."/>
            <person name="Veneault-Fourrey C."/>
            <person name="Henrissat B."/>
            <person name="Grigoriev I."/>
            <person name="Martin F."/>
            <person name="Perotto S."/>
        </authorList>
    </citation>
    <scope>NUCLEOTIDE SEQUENCE [LARGE SCALE GENOMIC DNA]</scope>
    <source>
        <strain evidence="9 10">F</strain>
    </source>
</reference>
<feature type="transmembrane region" description="Helical" evidence="7">
    <location>
        <begin position="372"/>
        <end position="399"/>
    </location>
</feature>
<accession>A0A2J6R8W8</accession>
<dbReference type="GO" id="GO:0005351">
    <property type="term" value="F:carbohydrate:proton symporter activity"/>
    <property type="evidence" value="ECO:0007669"/>
    <property type="project" value="TreeGrafter"/>
</dbReference>
<evidence type="ECO:0000256" key="5">
    <source>
        <dbReference type="ARBA" id="ARBA00022989"/>
    </source>
</evidence>
<dbReference type="EMBL" id="KZ613953">
    <property type="protein sequence ID" value="PMD34961.1"/>
    <property type="molecule type" value="Genomic_DNA"/>
</dbReference>
<evidence type="ECO:0000256" key="3">
    <source>
        <dbReference type="ARBA" id="ARBA00022448"/>
    </source>
</evidence>
<keyword evidence="10" id="KW-1185">Reference proteome</keyword>
<sequence length="463" mass="50863">MIVLGVGKYISRMVPKSSNRVLVLLILCASITSTTGGYDSSMMNGLNILPSYTNYFHLDTATLALNSSCVWAGSAIGDLFYGQLTNAIGRKSAMLIAWVITIVAVILQTAAQSIGMFVFSRFLIGIGVGAAYVACPTYLAEVLPVSWRGWGLGIFMDFFYLCFIGGLIAAAVTYASEQWDSTWAWRMPSAFQGLFALFSIAILPFIPESPQWLIYKGRRQEALEVLALNCADGDIQAPAVLLRFKEIVETLEWEKNVGKTTSLKEVVRTKSNMRRIMLMFSVAVITMLSGNNIVSYYLGTMLDNAGITNSTTQLQINVILNAWCLVSAVAGTYFADSIGRKRLAIGSSLGLAVFIFIVGALTAVYGETSNESGIYATVAAIFLFMGSYSFGFTPLASIYPPEVLNYSIRSTGIGVYQFFTDDFGLMATMVFPYAHWIEDLYDQRSMGCPTTHFRCHFLGRDER</sequence>
<dbReference type="PRINTS" id="PR00171">
    <property type="entry name" value="SUGRTRNSPORT"/>
</dbReference>
<proteinExistence type="inferred from homology"/>
<name>A0A2J6R8W8_HYAVF</name>
<dbReference type="Gene3D" id="1.20.1250.20">
    <property type="entry name" value="MFS general substrate transporter like domains"/>
    <property type="match status" value="1"/>
</dbReference>
<feature type="transmembrane region" description="Helical" evidence="7">
    <location>
        <begin position="318"/>
        <end position="336"/>
    </location>
</feature>
<evidence type="ECO:0000313" key="10">
    <source>
        <dbReference type="Proteomes" id="UP000235786"/>
    </source>
</evidence>
<keyword evidence="6 7" id="KW-0472">Membrane</keyword>
<feature type="transmembrane region" description="Helical" evidence="7">
    <location>
        <begin position="343"/>
        <end position="366"/>
    </location>
</feature>
<gene>
    <name evidence="9" type="ORF">L207DRAFT_604162</name>
</gene>
<keyword evidence="3" id="KW-0813">Transport</keyword>
<evidence type="ECO:0000259" key="8">
    <source>
        <dbReference type="PROSITE" id="PS50850"/>
    </source>
</evidence>
<comment type="subcellular location">
    <subcellularLocation>
        <location evidence="1">Membrane</location>
        <topology evidence="1">Multi-pass membrane protein</topology>
    </subcellularLocation>
</comment>
<dbReference type="AlphaFoldDB" id="A0A2J6R8W8"/>
<feature type="transmembrane region" description="Helical" evidence="7">
    <location>
        <begin position="61"/>
        <end position="81"/>
    </location>
</feature>
<dbReference type="PANTHER" id="PTHR48022:SF31">
    <property type="entry name" value="HEXOSE TRANSPORTER"/>
    <property type="match status" value="1"/>
</dbReference>
<feature type="transmembrane region" description="Helical" evidence="7">
    <location>
        <begin position="152"/>
        <end position="175"/>
    </location>
</feature>
<dbReference type="InterPro" id="IPR003663">
    <property type="entry name" value="Sugar/inositol_transpt"/>
</dbReference>
<dbReference type="Proteomes" id="UP000235786">
    <property type="component" value="Unassembled WGS sequence"/>
</dbReference>
<dbReference type="FunFam" id="1.20.1250.20:FF:000134">
    <property type="entry name" value="MFS sugar transporter protein"/>
    <property type="match status" value="1"/>
</dbReference>
<feature type="transmembrane region" description="Helical" evidence="7">
    <location>
        <begin position="276"/>
        <end position="298"/>
    </location>
</feature>
<dbReference type="SUPFAM" id="SSF103473">
    <property type="entry name" value="MFS general substrate transporter"/>
    <property type="match status" value="1"/>
</dbReference>
<evidence type="ECO:0000256" key="7">
    <source>
        <dbReference type="SAM" id="Phobius"/>
    </source>
</evidence>
<evidence type="ECO:0000256" key="1">
    <source>
        <dbReference type="ARBA" id="ARBA00004141"/>
    </source>
</evidence>
<feature type="transmembrane region" description="Helical" evidence="7">
    <location>
        <begin position="117"/>
        <end position="140"/>
    </location>
</feature>